<evidence type="ECO:0008006" key="4">
    <source>
        <dbReference type="Google" id="ProtNLM"/>
    </source>
</evidence>
<feature type="chain" id="PRO_5037968299" description="Lipoprotein" evidence="1">
    <location>
        <begin position="26"/>
        <end position="189"/>
    </location>
</feature>
<gene>
    <name evidence="2" type="ORF">IHE70_08410</name>
</gene>
<evidence type="ECO:0000313" key="3">
    <source>
        <dbReference type="Proteomes" id="UP000661025"/>
    </source>
</evidence>
<feature type="signal peptide" evidence="1">
    <location>
        <begin position="1"/>
        <end position="25"/>
    </location>
</feature>
<evidence type="ECO:0000256" key="1">
    <source>
        <dbReference type="SAM" id="SignalP"/>
    </source>
</evidence>
<dbReference type="AlphaFoldDB" id="A0A927QED7"/>
<sequence>MTPRKGTGRCAVFLLTTVLATGALAGCELLDAASTSGCEGTESRVDKLKSYGVLDSRPTGTILPQGFEDLDAGCWADSGEAWLYAERTYVFPGDRTEVIQYYRAAAEREGWKLSRDTRQALEKDPSASLCFTRGGTDDATTLDVYFLTKATLDAEETETGPEFASGFGYRVAVGSTASTADDSPAGCSD</sequence>
<dbReference type="Proteomes" id="UP000661025">
    <property type="component" value="Unassembled WGS sequence"/>
</dbReference>
<dbReference type="GeneID" id="79933553"/>
<accession>A0A927QED7</accession>
<name>A0A927QED7_9ACTN</name>
<comment type="caution">
    <text evidence="2">The sequence shown here is derived from an EMBL/GenBank/DDBJ whole genome shotgun (WGS) entry which is preliminary data.</text>
</comment>
<reference evidence="2" key="1">
    <citation type="submission" date="2020-09" db="EMBL/GenBank/DDBJ databases">
        <title>Streptomyces canutascabiei sp. nov., which causes potato common scab and is distributed across the world.</title>
        <authorList>
            <person name="Nguyen H.P."/>
            <person name="Weisberg A.J."/>
            <person name="Chang J.H."/>
            <person name="Clarke C.R."/>
        </authorList>
    </citation>
    <scope>NUCLEOTIDE SEQUENCE</scope>
    <source>
        <strain evidence="2">ID-01-6.2a</strain>
    </source>
</reference>
<organism evidence="2 3">
    <name type="scientific">Streptomyces caniscabiei</name>
    <dbReference type="NCBI Taxonomy" id="2746961"/>
    <lineage>
        <taxon>Bacteria</taxon>
        <taxon>Bacillati</taxon>
        <taxon>Actinomycetota</taxon>
        <taxon>Actinomycetes</taxon>
        <taxon>Kitasatosporales</taxon>
        <taxon>Streptomycetaceae</taxon>
        <taxon>Streptomyces</taxon>
    </lineage>
</organism>
<dbReference type="RefSeq" id="WP_192333501.1">
    <property type="nucleotide sequence ID" value="NZ_CP119182.1"/>
</dbReference>
<protein>
    <recommendedName>
        <fullName evidence="4">Lipoprotein</fullName>
    </recommendedName>
</protein>
<proteinExistence type="predicted"/>
<dbReference type="EMBL" id="JACYXT010000003">
    <property type="protein sequence ID" value="MBD9723266.1"/>
    <property type="molecule type" value="Genomic_DNA"/>
</dbReference>
<evidence type="ECO:0000313" key="2">
    <source>
        <dbReference type="EMBL" id="MBD9723266.1"/>
    </source>
</evidence>
<dbReference type="PROSITE" id="PS51257">
    <property type="entry name" value="PROKAR_LIPOPROTEIN"/>
    <property type="match status" value="1"/>
</dbReference>
<keyword evidence="1" id="KW-0732">Signal</keyword>